<keyword evidence="5" id="KW-0813">Transport</keyword>
<keyword evidence="14" id="KW-0594">Phospholipid biosynthesis</keyword>
<dbReference type="PANTHER" id="PTHR10067:SF6">
    <property type="entry name" value="PHOSPHATIDYLSERINE DECARBOXYLASE PROENZYME, MITOCHONDRIAL"/>
    <property type="match status" value="1"/>
</dbReference>
<evidence type="ECO:0000256" key="6">
    <source>
        <dbReference type="ARBA" id="ARBA00022516"/>
    </source>
</evidence>
<dbReference type="GO" id="GO:0006646">
    <property type="term" value="P:phosphatidylethanolamine biosynthetic process"/>
    <property type="evidence" value="ECO:0007669"/>
    <property type="project" value="TreeGrafter"/>
</dbReference>
<evidence type="ECO:0000256" key="2">
    <source>
        <dbReference type="ARBA" id="ARBA00004128"/>
    </source>
</evidence>
<evidence type="ECO:0000256" key="3">
    <source>
        <dbReference type="ARBA" id="ARBA00005189"/>
    </source>
</evidence>
<dbReference type="InterPro" id="IPR023271">
    <property type="entry name" value="Aquaporin-like"/>
</dbReference>
<evidence type="ECO:0000256" key="4">
    <source>
        <dbReference type="ARBA" id="ARBA00012243"/>
    </source>
</evidence>
<keyword evidence="16" id="KW-1208">Phospholipid metabolism</keyword>
<dbReference type="InterPro" id="IPR022357">
    <property type="entry name" value="MIP_CS"/>
</dbReference>
<evidence type="ECO:0000256" key="9">
    <source>
        <dbReference type="ARBA" id="ARBA00022737"/>
    </source>
</evidence>
<sequence length="801" mass="86641">MNFRVPPRWPLPLHHHRFLLHGLPLPRRFHPTTILRNFMAVRSSSFSAGSSTAGGGGREGNFLLLPGATMATILMLGFLHARRMYDDKKACVAFVFCIHMLIVEDMKVKGMEQEFSPDAKAAFLRFVPLRSVSRLWGYLMSVDVPVLLRPFIYKAWSRAFHSDLDEVALPLENYASLQEFFAHSLKEGSRPVDLDPKSLVSPVDGKILRLGELKGSSAMIEQVKGFSYSASSLLGANSSLHEAANEDRNNQYPEQSLTEDSSRKSWWHISFASPKVRNPATCPKKGIFYCVIYLKPGDYHRIHSPVDWQVLLRRHFAGRLYPTNERAARTIRNLYIENERVVLEGQWKEGFLAVAAIGATNVGSIKLLIEPELKTNRPLKKLLPSGTPDERVYEPEGVGLMVKKGEEVAAFNMGSTVNLQKRSKVVQSSNFVSEMGIGSGLEKRLGGGEIHSADISSTPSTSNSSVRKMTSTGRSHLREWLSAASLRSYLAEFISTFFFVFAAVGSAISARMLTPDVTSDASSLVATALAQGFALFAAVYIAADVSGGHVNPAVTFGLAVAGHIGVPTAIFYWISQLGGSTLACLLLRVASAGQAIPTTGIGTEMTGFGGAVVESAITFMLVYTVYVAADPGGGGGDGKRKSKMRQEVAGPLAVGLTAGACVLAAASLTGGSMNPARSFGPAVVSGNFKNHAVYWVGPLIGAALAALVHQYLVFPSAPSDAYPTSAVCEMVLVTMMKPIIIFRNMELPSRNPSLCHSSAASDRRYTAIETVGMEQMAMAADENKAQGVATDYDTTKRVIEK</sequence>
<evidence type="ECO:0000313" key="21">
    <source>
        <dbReference type="EMBL" id="URD98899.1"/>
    </source>
</evidence>
<keyword evidence="9" id="KW-0677">Repeat</keyword>
<reference evidence="21" key="1">
    <citation type="submission" date="2022-05" db="EMBL/GenBank/DDBJ databases">
        <title>The Musa troglodytarum L. genome provides insights into the mechanism of non-climacteric behaviour and enrichment of carotenoids.</title>
        <authorList>
            <person name="Wang J."/>
        </authorList>
    </citation>
    <scope>NUCLEOTIDE SEQUENCE</scope>
    <source>
        <tissue evidence="21">Leaf</tissue>
    </source>
</reference>
<gene>
    <name evidence="21" type="ORF">MUK42_28880</name>
</gene>
<dbReference type="InterPro" id="IPR033177">
    <property type="entry name" value="PSD-B"/>
</dbReference>
<dbReference type="GO" id="GO:0015267">
    <property type="term" value="F:channel activity"/>
    <property type="evidence" value="ECO:0007669"/>
    <property type="project" value="InterPro"/>
</dbReference>
<dbReference type="Proteomes" id="UP001055439">
    <property type="component" value="Chromosome 4"/>
</dbReference>
<dbReference type="PROSITE" id="PS00221">
    <property type="entry name" value="MIP"/>
    <property type="match status" value="1"/>
</dbReference>
<evidence type="ECO:0000256" key="14">
    <source>
        <dbReference type="ARBA" id="ARBA00023209"/>
    </source>
</evidence>
<dbReference type="PANTHER" id="PTHR10067">
    <property type="entry name" value="PHOSPHATIDYLSERINE DECARBOXYLASE"/>
    <property type="match status" value="1"/>
</dbReference>
<dbReference type="InterPro" id="IPR003817">
    <property type="entry name" value="PS_Dcarbxylase"/>
</dbReference>
<feature type="transmembrane region" description="Helical" evidence="20">
    <location>
        <begin position="608"/>
        <end position="629"/>
    </location>
</feature>
<dbReference type="PRINTS" id="PR00783">
    <property type="entry name" value="MINTRINSICP"/>
</dbReference>
<keyword evidence="6" id="KW-0444">Lipid biosynthesis</keyword>
<evidence type="ECO:0000256" key="1">
    <source>
        <dbReference type="ARBA" id="ARBA00001928"/>
    </source>
</evidence>
<evidence type="ECO:0000256" key="15">
    <source>
        <dbReference type="ARBA" id="ARBA00023239"/>
    </source>
</evidence>
<evidence type="ECO:0000256" key="12">
    <source>
        <dbReference type="ARBA" id="ARBA00023098"/>
    </source>
</evidence>
<dbReference type="GO" id="GO:0005739">
    <property type="term" value="C:mitochondrion"/>
    <property type="evidence" value="ECO:0007669"/>
    <property type="project" value="TreeGrafter"/>
</dbReference>
<evidence type="ECO:0000256" key="13">
    <source>
        <dbReference type="ARBA" id="ARBA00023136"/>
    </source>
</evidence>
<evidence type="ECO:0000256" key="10">
    <source>
        <dbReference type="ARBA" id="ARBA00022793"/>
    </source>
</evidence>
<protein>
    <recommendedName>
        <fullName evidence="4">phosphatidylserine decarboxylase</fullName>
        <ecNumber evidence="4">4.1.1.65</ecNumber>
    </recommendedName>
</protein>
<keyword evidence="11 20" id="KW-1133">Transmembrane helix</keyword>
<feature type="transmembrane region" description="Helical" evidence="20">
    <location>
        <begin position="521"/>
        <end position="541"/>
    </location>
</feature>
<feature type="transmembrane region" description="Helical" evidence="20">
    <location>
        <begin position="649"/>
        <end position="671"/>
    </location>
</feature>
<evidence type="ECO:0000256" key="20">
    <source>
        <dbReference type="SAM" id="Phobius"/>
    </source>
</evidence>
<comment type="pathway">
    <text evidence="18">Phospholipid metabolism; phosphatidylethanolamine biosynthesis.</text>
</comment>
<dbReference type="GO" id="GO:0004609">
    <property type="term" value="F:phosphatidylserine decarboxylase activity"/>
    <property type="evidence" value="ECO:0007669"/>
    <property type="project" value="UniProtKB-EC"/>
</dbReference>
<feature type="transmembrane region" description="Helical" evidence="20">
    <location>
        <begin position="553"/>
        <end position="574"/>
    </location>
</feature>
<evidence type="ECO:0000256" key="17">
    <source>
        <dbReference type="ARBA" id="ARBA00023317"/>
    </source>
</evidence>
<comment type="pathway">
    <text evidence="3">Lipid metabolism.</text>
</comment>
<feature type="transmembrane region" description="Helical" evidence="20">
    <location>
        <begin position="692"/>
        <end position="712"/>
    </location>
</feature>
<keyword evidence="10" id="KW-0210">Decarboxylase</keyword>
<keyword evidence="13 20" id="KW-0472">Membrane</keyword>
<dbReference type="NCBIfam" id="TIGR00163">
    <property type="entry name" value="PS_decarb"/>
    <property type="match status" value="1"/>
</dbReference>
<dbReference type="SUPFAM" id="SSF81338">
    <property type="entry name" value="Aquaporin-like"/>
    <property type="match status" value="1"/>
</dbReference>
<dbReference type="OrthoDB" id="4330at2759"/>
<keyword evidence="7" id="KW-0926">Vacuole</keyword>
<comment type="cofactor">
    <cofactor evidence="1">
        <name>pyruvate</name>
        <dbReference type="ChEBI" id="CHEBI:15361"/>
    </cofactor>
</comment>
<evidence type="ECO:0000256" key="18">
    <source>
        <dbReference type="ARBA" id="ARBA00024326"/>
    </source>
</evidence>
<accession>A0A9E7FMB5</accession>
<evidence type="ECO:0000256" key="16">
    <source>
        <dbReference type="ARBA" id="ARBA00023264"/>
    </source>
</evidence>
<dbReference type="AlphaFoldDB" id="A0A9E7FMB5"/>
<organism evidence="21 22">
    <name type="scientific">Musa troglodytarum</name>
    <name type="common">fe'i banana</name>
    <dbReference type="NCBI Taxonomy" id="320322"/>
    <lineage>
        <taxon>Eukaryota</taxon>
        <taxon>Viridiplantae</taxon>
        <taxon>Streptophyta</taxon>
        <taxon>Embryophyta</taxon>
        <taxon>Tracheophyta</taxon>
        <taxon>Spermatophyta</taxon>
        <taxon>Magnoliopsida</taxon>
        <taxon>Liliopsida</taxon>
        <taxon>Zingiberales</taxon>
        <taxon>Musaceae</taxon>
        <taxon>Musa</taxon>
    </lineage>
</organism>
<dbReference type="Gene3D" id="1.20.1080.10">
    <property type="entry name" value="Glycerol uptake facilitator protein"/>
    <property type="match status" value="1"/>
</dbReference>
<dbReference type="GO" id="GO:0005774">
    <property type="term" value="C:vacuolar membrane"/>
    <property type="evidence" value="ECO:0007669"/>
    <property type="project" value="UniProtKB-SubCell"/>
</dbReference>
<dbReference type="FunFam" id="1.20.1080.10:FF:000017">
    <property type="entry name" value="Probable aquaporin TIP5-1"/>
    <property type="match status" value="1"/>
</dbReference>
<evidence type="ECO:0000256" key="11">
    <source>
        <dbReference type="ARBA" id="ARBA00022989"/>
    </source>
</evidence>
<evidence type="ECO:0000256" key="8">
    <source>
        <dbReference type="ARBA" id="ARBA00022692"/>
    </source>
</evidence>
<dbReference type="EC" id="4.1.1.65" evidence="4"/>
<dbReference type="Pfam" id="PF02666">
    <property type="entry name" value="PS_Dcarbxylase"/>
    <property type="match status" value="1"/>
</dbReference>
<dbReference type="Pfam" id="PF00230">
    <property type="entry name" value="MIP"/>
    <property type="match status" value="1"/>
</dbReference>
<keyword evidence="15" id="KW-0456">Lyase</keyword>
<comment type="similarity">
    <text evidence="19">Belongs to the MIP/aquaporin (TC 1.A.8) family. TIP (TC 1.A.8.10) subfamily.</text>
</comment>
<keyword evidence="8 20" id="KW-0812">Transmembrane</keyword>
<comment type="subcellular location">
    <subcellularLocation>
        <location evidence="2">Vacuole membrane</location>
        <topology evidence="2">Multi-pass membrane protein</topology>
    </subcellularLocation>
</comment>
<keyword evidence="17" id="KW-0670">Pyruvate</keyword>
<evidence type="ECO:0000256" key="5">
    <source>
        <dbReference type="ARBA" id="ARBA00022448"/>
    </source>
</evidence>
<proteinExistence type="inferred from homology"/>
<evidence type="ECO:0000256" key="19">
    <source>
        <dbReference type="ARBA" id="ARBA00038477"/>
    </source>
</evidence>
<feature type="transmembrane region" description="Helical" evidence="20">
    <location>
        <begin position="489"/>
        <end position="509"/>
    </location>
</feature>
<keyword evidence="12" id="KW-0443">Lipid metabolism</keyword>
<evidence type="ECO:0000256" key="7">
    <source>
        <dbReference type="ARBA" id="ARBA00022554"/>
    </source>
</evidence>
<name>A0A9E7FMB5_9LILI</name>
<dbReference type="EMBL" id="CP097506">
    <property type="protein sequence ID" value="URD98899.1"/>
    <property type="molecule type" value="Genomic_DNA"/>
</dbReference>
<keyword evidence="22" id="KW-1185">Reference proteome</keyword>
<evidence type="ECO:0000313" key="22">
    <source>
        <dbReference type="Proteomes" id="UP001055439"/>
    </source>
</evidence>
<dbReference type="InterPro" id="IPR000425">
    <property type="entry name" value="MIP"/>
</dbReference>
<dbReference type="CDD" id="cd00333">
    <property type="entry name" value="MIP"/>
    <property type="match status" value="1"/>
</dbReference>